<keyword evidence="2" id="KW-0560">Oxidoreductase</keyword>
<dbReference type="Gene3D" id="3.50.50.60">
    <property type="entry name" value="FAD/NAD(P)-binding domain"/>
    <property type="match status" value="1"/>
</dbReference>
<organism evidence="2 3">
    <name type="scientific">Candidatus Methanofastidiosum methylothiophilum</name>
    <dbReference type="NCBI Taxonomy" id="1705564"/>
    <lineage>
        <taxon>Archaea</taxon>
        <taxon>Methanobacteriati</taxon>
        <taxon>Methanobacteriota</taxon>
        <taxon>Stenosarchaea group</taxon>
        <taxon>Candidatus Methanofastidiosia</taxon>
        <taxon>Candidatus Methanofastidiosales</taxon>
        <taxon>Candidatus Methanofastidiosaceae</taxon>
        <taxon>Candidatus Methanofastidiosum</taxon>
    </lineage>
</organism>
<dbReference type="EC" id="1.3.7.11" evidence="2"/>
<dbReference type="InterPro" id="IPR036188">
    <property type="entry name" value="FAD/NAD-bd_sf"/>
</dbReference>
<dbReference type="InterPro" id="IPR002938">
    <property type="entry name" value="FAD-bd"/>
</dbReference>
<comment type="caution">
    <text evidence="2">The sequence shown here is derived from an EMBL/GenBank/DDBJ whole genome shotgun (WGS) entry which is preliminary data.</text>
</comment>
<reference evidence="2 3" key="1">
    <citation type="journal article" date="2016" name="ISME J.">
        <title>Chasing the elusive Euryarchaeota class WSA2: genomes reveal a uniquely fastidious methyl-reducing methanogen.</title>
        <authorList>
            <person name="Nobu M.K."/>
            <person name="Narihiro T."/>
            <person name="Kuroda K."/>
            <person name="Mei R."/>
            <person name="Liu W.T."/>
        </authorList>
    </citation>
    <scope>NUCLEOTIDE SEQUENCE [LARGE SCALE GENOMIC DNA]</scope>
    <source>
        <strain evidence="2">U1lsi0528_Bin055</strain>
    </source>
</reference>
<gene>
    <name evidence="2" type="ORF">AMQ22_01520</name>
</gene>
<protein>
    <submittedName>
        <fullName evidence="2">Digeranylgeranylglycerophospholipid reductase</fullName>
        <ecNumber evidence="2">1.3.7.11</ecNumber>
    </submittedName>
</protein>
<sequence length="372" mass="42248">MNYEADIAIIGAGPAGSTAAYLLSKVGLKVILIDKCFFPRDKLCGGLVSAKALRLLEKIFDETEESLNQKQIINFSSNKFEFVCKKKSLAKCYTKVPTHFVERTVYDKFLLDKALDSGTKIIYGEEVKKVDLDSNILITSQGNKINSKYIIGADGANSILRKEFEGIGSIDKESWLKNLGFAFETYIAKDKLSFETDTMYLYFGYMKTGYAWVFPNKDKLVVGIGGLLKELNNKDFKTIFNSFLISLGLDKKTVDDYIKDIRGHPIPFGNFIENPVYKNTILIGDAAGLVNPVTGEGIYYAQRSAEIAVDVILKNYNNPGNLVEDYTKNLNLHLMPELLKTRKRRNMYFRIFNNYYLGKIVTFFMFRKVKYV</sequence>
<dbReference type="InterPro" id="IPR011777">
    <property type="entry name" value="Geranylgeranyl_Rdtase_fam"/>
</dbReference>
<dbReference type="PANTHER" id="PTHR42685:SF22">
    <property type="entry name" value="CONDITIONED MEDIUM FACTOR RECEPTOR 1"/>
    <property type="match status" value="1"/>
</dbReference>
<feature type="domain" description="FAD-binding" evidence="1">
    <location>
        <begin position="5"/>
        <end position="164"/>
    </location>
</feature>
<dbReference type="GO" id="GO:0071949">
    <property type="term" value="F:FAD binding"/>
    <property type="evidence" value="ECO:0007669"/>
    <property type="project" value="InterPro"/>
</dbReference>
<evidence type="ECO:0000259" key="1">
    <source>
        <dbReference type="Pfam" id="PF01494"/>
    </source>
</evidence>
<evidence type="ECO:0000313" key="2">
    <source>
        <dbReference type="EMBL" id="KYC50048.1"/>
    </source>
</evidence>
<dbReference type="GO" id="GO:0016628">
    <property type="term" value="F:oxidoreductase activity, acting on the CH-CH group of donors, NAD or NADP as acceptor"/>
    <property type="evidence" value="ECO:0007669"/>
    <property type="project" value="InterPro"/>
</dbReference>
<dbReference type="SUPFAM" id="SSF51905">
    <property type="entry name" value="FAD/NAD(P)-binding domain"/>
    <property type="match status" value="1"/>
</dbReference>
<dbReference type="AlphaFoldDB" id="A0A150IYW0"/>
<dbReference type="PANTHER" id="PTHR42685">
    <property type="entry name" value="GERANYLGERANYL DIPHOSPHATE REDUCTASE"/>
    <property type="match status" value="1"/>
</dbReference>
<evidence type="ECO:0000313" key="3">
    <source>
        <dbReference type="Proteomes" id="UP000075398"/>
    </source>
</evidence>
<accession>A0A150IYW0</accession>
<dbReference type="Proteomes" id="UP000075398">
    <property type="component" value="Unassembled WGS sequence"/>
</dbReference>
<dbReference type="InterPro" id="IPR050407">
    <property type="entry name" value="Geranylgeranyl_reductase"/>
</dbReference>
<dbReference type="PRINTS" id="PR00420">
    <property type="entry name" value="RNGMNOXGNASE"/>
</dbReference>
<name>A0A150IYW0_9EURY</name>
<dbReference type="EMBL" id="LNGC01000081">
    <property type="protein sequence ID" value="KYC50048.1"/>
    <property type="molecule type" value="Genomic_DNA"/>
</dbReference>
<dbReference type="NCBIfam" id="TIGR02032">
    <property type="entry name" value="GG-red-SF"/>
    <property type="match status" value="1"/>
</dbReference>
<dbReference type="Pfam" id="PF01494">
    <property type="entry name" value="FAD_binding_3"/>
    <property type="match status" value="1"/>
</dbReference>
<proteinExistence type="predicted"/>